<name>A0A183KCH9_9TREM</name>
<gene>
    <name evidence="1" type="ORF">SCUD_LOCUS12719</name>
</gene>
<dbReference type="InterPro" id="IPR032675">
    <property type="entry name" value="LRR_dom_sf"/>
</dbReference>
<dbReference type="EMBL" id="UZAK01035326">
    <property type="protein sequence ID" value="VDP49878.1"/>
    <property type="molecule type" value="Genomic_DNA"/>
</dbReference>
<sequence length="135" mass="14424">MLTGNIPTLHDLHLNNNPNLNSLPAELSLCGKLIILNLESCPLRALPEPIVQGGSAMIIYVECIKELFNRPAPLDPLDIEAAPTDIPIDVTSPSSDEEIMTIRDIKSGKAAGPDNISAEALASDRINCKDTPSSI</sequence>
<dbReference type="Proteomes" id="UP000279833">
    <property type="component" value="Unassembled WGS sequence"/>
</dbReference>
<dbReference type="WBParaSite" id="SCUD_0001272201-mRNA-1">
    <property type="protein sequence ID" value="SCUD_0001272201-mRNA-1"/>
    <property type="gene ID" value="SCUD_0001272201"/>
</dbReference>
<reference evidence="3" key="1">
    <citation type="submission" date="2016-06" db="UniProtKB">
        <authorList>
            <consortium name="WormBaseParasite"/>
        </authorList>
    </citation>
    <scope>IDENTIFICATION</scope>
</reference>
<protein>
    <submittedName>
        <fullName evidence="3">LRRcap domain-containing protein</fullName>
    </submittedName>
</protein>
<evidence type="ECO:0000313" key="1">
    <source>
        <dbReference type="EMBL" id="VDP49878.1"/>
    </source>
</evidence>
<dbReference type="SUPFAM" id="SSF52058">
    <property type="entry name" value="L domain-like"/>
    <property type="match status" value="1"/>
</dbReference>
<dbReference type="STRING" id="6186.A0A183KCH9"/>
<proteinExistence type="predicted"/>
<keyword evidence="2" id="KW-1185">Reference proteome</keyword>
<reference evidence="1 2" key="2">
    <citation type="submission" date="2018-11" db="EMBL/GenBank/DDBJ databases">
        <authorList>
            <consortium name="Pathogen Informatics"/>
        </authorList>
    </citation>
    <scope>NUCLEOTIDE SEQUENCE [LARGE SCALE GENOMIC DNA]</scope>
    <source>
        <strain evidence="1">Dakar</strain>
        <strain evidence="2">Dakar, Senegal</strain>
    </source>
</reference>
<dbReference type="Gene3D" id="3.80.10.10">
    <property type="entry name" value="Ribonuclease Inhibitor"/>
    <property type="match status" value="1"/>
</dbReference>
<evidence type="ECO:0000313" key="2">
    <source>
        <dbReference type="Proteomes" id="UP000279833"/>
    </source>
</evidence>
<evidence type="ECO:0000313" key="3">
    <source>
        <dbReference type="WBParaSite" id="SCUD_0001272201-mRNA-1"/>
    </source>
</evidence>
<accession>A0A183KCH9</accession>
<dbReference type="AlphaFoldDB" id="A0A183KCH9"/>
<organism evidence="3">
    <name type="scientific">Schistosoma curassoni</name>
    <dbReference type="NCBI Taxonomy" id="6186"/>
    <lineage>
        <taxon>Eukaryota</taxon>
        <taxon>Metazoa</taxon>
        <taxon>Spiralia</taxon>
        <taxon>Lophotrochozoa</taxon>
        <taxon>Platyhelminthes</taxon>
        <taxon>Trematoda</taxon>
        <taxon>Digenea</taxon>
        <taxon>Strigeidida</taxon>
        <taxon>Schistosomatoidea</taxon>
        <taxon>Schistosomatidae</taxon>
        <taxon>Schistosoma</taxon>
    </lineage>
</organism>